<dbReference type="RefSeq" id="WP_121053883.1">
    <property type="nucleotide sequence ID" value="NZ_AP018711.1"/>
</dbReference>
<dbReference type="EMBL" id="RBWX01000015">
    <property type="protein sequence ID" value="RKS84335.1"/>
    <property type="molecule type" value="Genomic_DNA"/>
</dbReference>
<protein>
    <submittedName>
        <fullName evidence="1">Uncharacterized protein</fullName>
    </submittedName>
</protein>
<evidence type="ECO:0000313" key="1">
    <source>
        <dbReference type="EMBL" id="RKS84335.1"/>
    </source>
</evidence>
<sequence length="79" mass="8232">MKTSISVSLKTASKVDVRKYKSKLPHESDEGAAALAERICDLIDNSGTMVIAADMVKQGVGVHGLSAGQFGVTEPDPCA</sequence>
<reference evidence="1 2" key="1">
    <citation type="submission" date="2018-10" db="EMBL/GenBank/DDBJ databases">
        <title>Genomic Encyclopedia of Type Strains, Phase IV (KMG-IV): sequencing the most valuable type-strain genomes for metagenomic binning, comparative biology and taxonomic classification.</title>
        <authorList>
            <person name="Goeker M."/>
        </authorList>
    </citation>
    <scope>NUCLEOTIDE SEQUENCE [LARGE SCALE GENOMIC DNA]</scope>
    <source>
        <strain evidence="1 2">DSM 19791</strain>
    </source>
</reference>
<evidence type="ECO:0000313" key="2">
    <source>
        <dbReference type="Proteomes" id="UP000276029"/>
    </source>
</evidence>
<organism evidence="1 2">
    <name type="scientific">Sphingosinicella microcystinivorans</name>
    <dbReference type="NCBI Taxonomy" id="335406"/>
    <lineage>
        <taxon>Bacteria</taxon>
        <taxon>Pseudomonadati</taxon>
        <taxon>Pseudomonadota</taxon>
        <taxon>Alphaproteobacteria</taxon>
        <taxon>Sphingomonadales</taxon>
        <taxon>Sphingosinicellaceae</taxon>
        <taxon>Sphingosinicella</taxon>
    </lineage>
</organism>
<comment type="caution">
    <text evidence="1">The sequence shown here is derived from an EMBL/GenBank/DDBJ whole genome shotgun (WGS) entry which is preliminary data.</text>
</comment>
<accession>A0ABX9SU52</accession>
<name>A0ABX9SU52_SPHMI</name>
<gene>
    <name evidence="1" type="ORF">DFR51_3777</name>
</gene>
<keyword evidence="2" id="KW-1185">Reference proteome</keyword>
<proteinExistence type="predicted"/>
<dbReference type="Proteomes" id="UP000276029">
    <property type="component" value="Unassembled WGS sequence"/>
</dbReference>